<dbReference type="Pfam" id="PF09851">
    <property type="entry name" value="SHOCT"/>
    <property type="match status" value="1"/>
</dbReference>
<dbReference type="EMBL" id="MIYV01000006">
    <property type="protein sequence ID" value="OIR13692.1"/>
    <property type="molecule type" value="Genomic_DNA"/>
</dbReference>
<comment type="caution">
    <text evidence="3">The sequence shown here is derived from an EMBL/GenBank/DDBJ whole genome shotgun (WGS) entry which is preliminary data.</text>
</comment>
<organism evidence="3 4">
    <name type="scientific">Marine Group III euryarchaeote CG-Epi6</name>
    <dbReference type="NCBI Taxonomy" id="1889000"/>
    <lineage>
        <taxon>Archaea</taxon>
        <taxon>Methanobacteriati</taxon>
        <taxon>Thermoplasmatota</taxon>
        <taxon>Thermoplasmata</taxon>
        <taxon>Candidatus Thermoprofundales</taxon>
    </lineage>
</organism>
<name>A0A1J5TJ09_9ARCH</name>
<feature type="compositionally biased region" description="Basic residues" evidence="1">
    <location>
        <begin position="14"/>
        <end position="24"/>
    </location>
</feature>
<accession>A0A1J5TJ09</accession>
<dbReference type="InterPro" id="IPR018649">
    <property type="entry name" value="SHOCT"/>
</dbReference>
<protein>
    <recommendedName>
        <fullName evidence="2">SHOCT domain-containing protein</fullName>
    </recommendedName>
</protein>
<reference evidence="3 4" key="1">
    <citation type="submission" date="2016-08" db="EMBL/GenBank/DDBJ databases">
        <title>New Insights into Marine Group III Euryarchaeota, from dark to light.</title>
        <authorList>
            <person name="Haro-Moreno J.M."/>
            <person name="Rodriguez-Valera F."/>
            <person name="Lopez-Garcia P."/>
            <person name="Moreira D."/>
            <person name="Martin-Cuadrado A.B."/>
        </authorList>
    </citation>
    <scope>NUCLEOTIDE SEQUENCE [LARGE SCALE GENOMIC DNA]</scope>
    <source>
        <strain evidence="3">CG-Epi6</strain>
    </source>
</reference>
<feature type="domain" description="SHOCT" evidence="2">
    <location>
        <begin position="247"/>
        <end position="273"/>
    </location>
</feature>
<dbReference type="AlphaFoldDB" id="A0A1J5TJ09"/>
<proteinExistence type="predicted"/>
<feature type="region of interest" description="Disordered" evidence="1">
    <location>
        <begin position="14"/>
        <end position="50"/>
    </location>
</feature>
<feature type="compositionally biased region" description="Polar residues" evidence="1">
    <location>
        <begin position="38"/>
        <end position="50"/>
    </location>
</feature>
<gene>
    <name evidence="3" type="ORF">BEU03_01910</name>
</gene>
<evidence type="ECO:0000259" key="2">
    <source>
        <dbReference type="Pfam" id="PF09851"/>
    </source>
</evidence>
<feature type="compositionally biased region" description="Basic and acidic residues" evidence="1">
    <location>
        <begin position="25"/>
        <end position="37"/>
    </location>
</feature>
<sequence>MADKVSFTDFGTKRKVRKIKRKRSGKSDSSVKRERNSIDTSLARSSSETSVPNFDEFKFPFIEISVSQLTPSLRDSWCEMEVSLHNVGNGSARSINVSFDNLETRGKTMVDELKVDSEILLNFEAKSSSRESVITRMDVFYHTIEGDTFSIVRRDWFPNTNENETVFRNEVPPGEEDKANLYNRKEVMSDDFHIICRKCDARSPANFRICGKCGSRLQKRTDRAQNWGSNLKETTGVQDNREILMQKLRKLGELKDKGMLSDDEFSAAKSKLLK</sequence>
<evidence type="ECO:0000313" key="3">
    <source>
        <dbReference type="EMBL" id="OIR13692.1"/>
    </source>
</evidence>
<evidence type="ECO:0000256" key="1">
    <source>
        <dbReference type="SAM" id="MobiDB-lite"/>
    </source>
</evidence>
<dbReference type="Proteomes" id="UP000183403">
    <property type="component" value="Unassembled WGS sequence"/>
</dbReference>
<evidence type="ECO:0000313" key="4">
    <source>
        <dbReference type="Proteomes" id="UP000183403"/>
    </source>
</evidence>